<feature type="signal peptide" evidence="1">
    <location>
        <begin position="1"/>
        <end position="17"/>
    </location>
</feature>
<evidence type="ECO:0000256" key="1">
    <source>
        <dbReference type="SAM" id="SignalP"/>
    </source>
</evidence>
<feature type="chain" id="PRO_5043618116" evidence="1">
    <location>
        <begin position="18"/>
        <end position="122"/>
    </location>
</feature>
<comment type="caution">
    <text evidence="2">The sequence shown here is derived from an EMBL/GenBank/DDBJ whole genome shotgun (WGS) entry which is preliminary data.</text>
</comment>
<feature type="non-terminal residue" evidence="2">
    <location>
        <position position="122"/>
    </location>
</feature>
<proteinExistence type="predicted"/>
<keyword evidence="3" id="KW-1185">Reference proteome</keyword>
<dbReference type="Proteomes" id="UP001497623">
    <property type="component" value="Unassembled WGS sequence"/>
</dbReference>
<accession>A0AAV2PZR9</accession>
<reference evidence="2 3" key="1">
    <citation type="submission" date="2024-05" db="EMBL/GenBank/DDBJ databases">
        <authorList>
            <person name="Wallberg A."/>
        </authorList>
    </citation>
    <scope>NUCLEOTIDE SEQUENCE [LARGE SCALE GENOMIC DNA]</scope>
</reference>
<evidence type="ECO:0000313" key="2">
    <source>
        <dbReference type="EMBL" id="CAL4066561.1"/>
    </source>
</evidence>
<protein>
    <submittedName>
        <fullName evidence="2">Uncharacterized protein</fullName>
    </submittedName>
</protein>
<name>A0AAV2PZR9_MEGNR</name>
<evidence type="ECO:0000313" key="3">
    <source>
        <dbReference type="Proteomes" id="UP001497623"/>
    </source>
</evidence>
<dbReference type="EMBL" id="CAXKWB010002302">
    <property type="protein sequence ID" value="CAL4066561.1"/>
    <property type="molecule type" value="Genomic_DNA"/>
</dbReference>
<gene>
    <name evidence="2" type="ORF">MNOR_LOCUS5808</name>
</gene>
<keyword evidence="1" id="KW-0732">Signal</keyword>
<dbReference type="AlphaFoldDB" id="A0AAV2PZR9"/>
<feature type="non-terminal residue" evidence="2">
    <location>
        <position position="1"/>
    </location>
</feature>
<organism evidence="2 3">
    <name type="scientific">Meganyctiphanes norvegica</name>
    <name type="common">Northern krill</name>
    <name type="synonym">Thysanopoda norvegica</name>
    <dbReference type="NCBI Taxonomy" id="48144"/>
    <lineage>
        <taxon>Eukaryota</taxon>
        <taxon>Metazoa</taxon>
        <taxon>Ecdysozoa</taxon>
        <taxon>Arthropoda</taxon>
        <taxon>Crustacea</taxon>
        <taxon>Multicrustacea</taxon>
        <taxon>Malacostraca</taxon>
        <taxon>Eumalacostraca</taxon>
        <taxon>Eucarida</taxon>
        <taxon>Euphausiacea</taxon>
        <taxon>Euphausiidae</taxon>
        <taxon>Meganyctiphanes</taxon>
    </lineage>
</organism>
<sequence length="122" mass="13842">CSSVICLVLLVIRWSSGQWLPSAPRAVDGRHVTEEENLLPFGMMHENEVDEMAFETPLPSYDIFKGQHMVEGDILLPDDVFPEDIIGGTTFDSQHRTLITGRILWPDGPDGMPEVPYRYRNK</sequence>